<evidence type="ECO:0000313" key="2">
    <source>
        <dbReference type="EMBL" id="MEL5987219.1"/>
    </source>
</evidence>
<evidence type="ECO:0008006" key="4">
    <source>
        <dbReference type="Google" id="ProtNLM"/>
    </source>
</evidence>
<comment type="caution">
    <text evidence="2">The sequence shown here is derived from an EMBL/GenBank/DDBJ whole genome shotgun (WGS) entry which is preliminary data.</text>
</comment>
<dbReference type="InterPro" id="IPR019235">
    <property type="entry name" value="DUF2178_TM"/>
</dbReference>
<accession>A0ABU9LJT2</accession>
<feature type="transmembrane region" description="Helical" evidence="1">
    <location>
        <begin position="6"/>
        <end position="24"/>
    </location>
</feature>
<keyword evidence="1" id="KW-0472">Membrane</keyword>
<dbReference type="EMBL" id="JBCEWA010000002">
    <property type="protein sequence ID" value="MEL5987219.1"/>
    <property type="molecule type" value="Genomic_DNA"/>
</dbReference>
<dbReference type="Proteomes" id="UP001398420">
    <property type="component" value="Unassembled WGS sequence"/>
</dbReference>
<reference evidence="2 3" key="1">
    <citation type="submission" date="2024-04" db="EMBL/GenBank/DDBJ databases">
        <authorList>
            <person name="Wu Y.S."/>
            <person name="Zhang L."/>
        </authorList>
    </citation>
    <scope>NUCLEOTIDE SEQUENCE [LARGE SCALE GENOMIC DNA]</scope>
    <source>
        <strain evidence="2 3">KG-01</strain>
    </source>
</reference>
<dbReference type="RefSeq" id="WP_336663525.1">
    <property type="nucleotide sequence ID" value="NZ_CP147847.1"/>
</dbReference>
<proteinExistence type="predicted"/>
<keyword evidence="1" id="KW-0812">Transmembrane</keyword>
<gene>
    <name evidence="2" type="ORF">AAF454_02120</name>
</gene>
<name>A0ABU9LJT2_9BACL</name>
<keyword evidence="3" id="KW-1185">Reference proteome</keyword>
<organism evidence="2 3">
    <name type="scientific">Kurthia gibsonii</name>
    <dbReference type="NCBI Taxonomy" id="33946"/>
    <lineage>
        <taxon>Bacteria</taxon>
        <taxon>Bacillati</taxon>
        <taxon>Bacillota</taxon>
        <taxon>Bacilli</taxon>
        <taxon>Bacillales</taxon>
        <taxon>Caryophanaceae</taxon>
        <taxon>Kurthia</taxon>
    </lineage>
</organism>
<keyword evidence="1" id="KW-1133">Transmembrane helix</keyword>
<dbReference type="Pfam" id="PF09946">
    <property type="entry name" value="DUF2178"/>
    <property type="match status" value="1"/>
</dbReference>
<evidence type="ECO:0000256" key="1">
    <source>
        <dbReference type="SAM" id="Phobius"/>
    </source>
</evidence>
<feature type="transmembrane region" description="Helical" evidence="1">
    <location>
        <begin position="36"/>
        <end position="59"/>
    </location>
</feature>
<feature type="transmembrane region" description="Helical" evidence="1">
    <location>
        <begin position="71"/>
        <end position="91"/>
    </location>
</feature>
<sequence length="97" mass="11436">MSSLLIIGFIVLVLLITTFIVYLFKKGDERKQFIKMKAASATFIVVLVYLILEIFSVIYHTTITHQKYEMMNPLVTLVTFCILYFIALFFFKRKYGY</sequence>
<evidence type="ECO:0000313" key="3">
    <source>
        <dbReference type="Proteomes" id="UP001398420"/>
    </source>
</evidence>
<protein>
    <recommendedName>
        <fullName evidence="4">Group-specific protein</fullName>
    </recommendedName>
</protein>